<organism evidence="3 4">
    <name type="scientific">Mycena citricolor</name>
    <dbReference type="NCBI Taxonomy" id="2018698"/>
    <lineage>
        <taxon>Eukaryota</taxon>
        <taxon>Fungi</taxon>
        <taxon>Dikarya</taxon>
        <taxon>Basidiomycota</taxon>
        <taxon>Agaricomycotina</taxon>
        <taxon>Agaricomycetes</taxon>
        <taxon>Agaricomycetidae</taxon>
        <taxon>Agaricales</taxon>
        <taxon>Marasmiineae</taxon>
        <taxon>Mycenaceae</taxon>
        <taxon>Mycena</taxon>
    </lineage>
</organism>
<name>A0AAD2K483_9AGAR</name>
<accession>A0AAD2K483</accession>
<dbReference type="Pfam" id="PF18758">
    <property type="entry name" value="KDZ"/>
    <property type="match status" value="1"/>
</dbReference>
<feature type="domain" description="CxC2-like cysteine cluster KDZ transposase-associated" evidence="2">
    <location>
        <begin position="215"/>
        <end position="321"/>
    </location>
</feature>
<keyword evidence="4" id="KW-1185">Reference proteome</keyword>
<evidence type="ECO:0000313" key="4">
    <source>
        <dbReference type="Proteomes" id="UP001295794"/>
    </source>
</evidence>
<evidence type="ECO:0000313" key="3">
    <source>
        <dbReference type="EMBL" id="CAK5276881.1"/>
    </source>
</evidence>
<dbReference type="PANTHER" id="PTHR33096">
    <property type="entry name" value="CXC2 DOMAIN-CONTAINING PROTEIN"/>
    <property type="match status" value="1"/>
</dbReference>
<dbReference type="Proteomes" id="UP001295794">
    <property type="component" value="Unassembled WGS sequence"/>
</dbReference>
<feature type="compositionally biased region" description="Low complexity" evidence="1">
    <location>
        <begin position="11"/>
        <end position="20"/>
    </location>
</feature>
<dbReference type="EMBL" id="CAVNYO010000414">
    <property type="protein sequence ID" value="CAK5276881.1"/>
    <property type="molecule type" value="Genomic_DNA"/>
</dbReference>
<feature type="compositionally biased region" description="Acidic residues" evidence="1">
    <location>
        <begin position="106"/>
        <end position="117"/>
    </location>
</feature>
<dbReference type="Pfam" id="PF18803">
    <property type="entry name" value="CxC2"/>
    <property type="match status" value="1"/>
</dbReference>
<evidence type="ECO:0000259" key="2">
    <source>
        <dbReference type="Pfam" id="PF18803"/>
    </source>
</evidence>
<comment type="caution">
    <text evidence="3">The sequence shown here is derived from an EMBL/GenBank/DDBJ whole genome shotgun (WGS) entry which is preliminary data.</text>
</comment>
<dbReference type="InterPro" id="IPR040521">
    <property type="entry name" value="KDZ"/>
</dbReference>
<evidence type="ECO:0000256" key="1">
    <source>
        <dbReference type="SAM" id="MobiDB-lite"/>
    </source>
</evidence>
<sequence>MSLPRQKKGGRPSAAPAWATAATSRTALYSADRGFYASGTSKLQEELTSISSKRRKLNDDESSDVQETPGGTWHPGASRAPWYGEDGCDDEMAWLPDASVRRESGEESEEEFEDDESEGVHRKVYRSSKDPMSLWRSRIQLYVNELLRFRGLADDIDDPCCARCGVDLKLSTEYFKCEDCGPFLQCSGCLLEAHQTTPLHVIKQWTGSWWKKSSLADIGLVYQMGHGGWECSYPTSTVREMTVLHAPYIHRVRFRYCKCNRSDYASNIQQLLRNGWYPATGIDPETCATFQTLESFRLYSVAGNLNARDFVTSLEEMSDVTARTGMRKLPERYKQLQRMSRQWAFLLRLVRAGRGHDPDGALPAKRGELAVICWACPYENRNLPSNWRDINPAYRFIYMLLLALDANFRLKNRLRANEIDDPPLGPGLGYWVEPEPYRDHVKNYTSTCIAFAALLQKDTRLTTGLRVSGVGGCVCARHEILRPNGLGDLQKGERYANMDYIVFSALIGFTLWWLTLSYDIGCQWNVKLRDRMAKLPSHLHLDLEQVKVQCGLPVWHAGSHNQECQNTHSLSFKPGVGKTDGEGIERMWSVLNPIGYATKTAGVGVRADLIEEHVDHHNFRKNLSLGSVLSARLKLAEAERDIQVEAFRAASEGVEDEVMGEWLKMINIFLQRPETSPSPYMLEMSACVSEAQVRLEVRKEEERLTQEGRMPLQGQSATAFLVAGILIEDIKARIIRELKGTALVAGERANQIEEWRHTVLTKLARFRELQGLYMPAAPAIIEEAEARRDRSAASPRPEHIKLWMPSEMPSLLGPARGCVGGLLDMEMKLRVAQCENSLTLVRARLHAKRHLISFRNANVTGQNQSTKARTLISEVGEKVTASANRYRRGREALVAAGCLEKFQHLRELKDEHLQMSGAAMETDAERTDASTAMKIGALGGGKAPRQDQGSSMQVISWIWTAPGALDNEEKDLHDSIRVEWSRALARRDRWTEEVLLLKEEMRRVCAYLEWQADWWKTKSSGQVSSSREVEAGARAFALKQSAWHLELRTFLQNKWQGSIGEANEPNMYSAGVMI</sequence>
<protein>
    <recommendedName>
        <fullName evidence="2">CxC2-like cysteine cluster KDZ transposase-associated domain-containing protein</fullName>
    </recommendedName>
</protein>
<feature type="region of interest" description="Disordered" evidence="1">
    <location>
        <begin position="1"/>
        <end position="20"/>
    </location>
</feature>
<gene>
    <name evidence="3" type="ORF">MYCIT1_LOCUS25507</name>
</gene>
<feature type="compositionally biased region" description="Basic residues" evidence="1">
    <location>
        <begin position="1"/>
        <end position="10"/>
    </location>
</feature>
<proteinExistence type="predicted"/>
<dbReference type="PANTHER" id="PTHR33096:SF1">
    <property type="entry name" value="CXC1-LIKE CYSTEINE CLUSTER ASSOCIATED WITH KDZ TRANSPOSASES DOMAIN-CONTAINING PROTEIN"/>
    <property type="match status" value="1"/>
</dbReference>
<dbReference type="InterPro" id="IPR041457">
    <property type="entry name" value="CxC2_KDZ-assoc"/>
</dbReference>
<feature type="region of interest" description="Disordered" evidence="1">
    <location>
        <begin position="100"/>
        <end position="119"/>
    </location>
</feature>
<reference evidence="3" key="1">
    <citation type="submission" date="2023-11" db="EMBL/GenBank/DDBJ databases">
        <authorList>
            <person name="De Vega J J."/>
            <person name="De Vega J J."/>
        </authorList>
    </citation>
    <scope>NUCLEOTIDE SEQUENCE</scope>
</reference>
<feature type="region of interest" description="Disordered" evidence="1">
    <location>
        <begin position="50"/>
        <end position="81"/>
    </location>
</feature>
<dbReference type="AlphaFoldDB" id="A0AAD2K483"/>